<dbReference type="SUPFAM" id="SSF56317">
    <property type="entry name" value="Carbon-nitrogen hydrolase"/>
    <property type="match status" value="1"/>
</dbReference>
<dbReference type="PANTHER" id="PTHR43674:SF2">
    <property type="entry name" value="BETA-UREIDOPROPIONASE"/>
    <property type="match status" value="1"/>
</dbReference>
<comment type="caution">
    <text evidence="3">The sequence shown here is derived from an EMBL/GenBank/DDBJ whole genome shotgun (WGS) entry which is preliminary data.</text>
</comment>
<feature type="domain" description="CN hydrolase" evidence="2">
    <location>
        <begin position="23"/>
        <end position="281"/>
    </location>
</feature>
<dbReference type="AlphaFoldDB" id="A0A1X1WSB9"/>
<dbReference type="Pfam" id="PF00795">
    <property type="entry name" value="CN_hydrolase"/>
    <property type="match status" value="1"/>
</dbReference>
<dbReference type="GO" id="GO:0016811">
    <property type="term" value="F:hydrolase activity, acting on carbon-nitrogen (but not peptide) bonds, in linear amides"/>
    <property type="evidence" value="ECO:0007669"/>
    <property type="project" value="UniProtKB-ARBA"/>
</dbReference>
<gene>
    <name evidence="3" type="ORF">AWC12_08310</name>
</gene>
<name>A0A1X1WSB9_MYCIR</name>
<dbReference type="PANTHER" id="PTHR43674">
    <property type="entry name" value="NITRILASE C965.09-RELATED"/>
    <property type="match status" value="1"/>
</dbReference>
<dbReference type="EMBL" id="LQPC01000026">
    <property type="protein sequence ID" value="ORV89433.1"/>
    <property type="molecule type" value="Genomic_DNA"/>
</dbReference>
<evidence type="ECO:0000259" key="2">
    <source>
        <dbReference type="PROSITE" id="PS50263"/>
    </source>
</evidence>
<dbReference type="RefSeq" id="WP_085173339.1">
    <property type="nucleotide sequence ID" value="NZ_LQPC01000026.1"/>
</dbReference>
<organism evidence="3 4">
    <name type="scientific">Mycolicibacterium iranicum</name>
    <name type="common">Mycobacterium iranicum</name>
    <dbReference type="NCBI Taxonomy" id="912594"/>
    <lineage>
        <taxon>Bacteria</taxon>
        <taxon>Bacillati</taxon>
        <taxon>Actinomycetota</taxon>
        <taxon>Actinomycetes</taxon>
        <taxon>Mycobacteriales</taxon>
        <taxon>Mycobacteriaceae</taxon>
        <taxon>Mycolicibacterium</taxon>
    </lineage>
</organism>
<sequence length="326" mass="35301">MIVLTAPAASPLSRTTASHRPPLRVGLVQHRWRDDADELRKVLRAGIDHAADEGATAVFLPEITLLRYPADQPAAGQADALAEELLDGPTFALAAEAATAHGIFVHASLYERAPGADGLGFNTAILVSPTGELVAKTHKLHIPISAGYYEDTYFRAGPADNPYPVRAPEGLGARIGLPTCWDEWFPEVARSYSLGGAEIVVYPTAIGSEPVFPDFDTRPLWQQVIVANGISSGLFMIVPNRVGDEGTVTFYGSSFISDPYGRVLVQAPRDEEAVLVADLDLDQRRDWLELFPFLLTRRPDTYGALTETVDIQRPYGAGHEATAVVK</sequence>
<dbReference type="Proteomes" id="UP000193622">
    <property type="component" value="Unassembled WGS sequence"/>
</dbReference>
<dbReference type="Gene3D" id="3.60.110.10">
    <property type="entry name" value="Carbon-nitrogen hydrolase"/>
    <property type="match status" value="1"/>
</dbReference>
<evidence type="ECO:0000256" key="1">
    <source>
        <dbReference type="ARBA" id="ARBA00022801"/>
    </source>
</evidence>
<evidence type="ECO:0000313" key="3">
    <source>
        <dbReference type="EMBL" id="ORV89433.1"/>
    </source>
</evidence>
<dbReference type="InterPro" id="IPR036526">
    <property type="entry name" value="C-N_Hydrolase_sf"/>
</dbReference>
<evidence type="ECO:0000313" key="4">
    <source>
        <dbReference type="Proteomes" id="UP000193622"/>
    </source>
</evidence>
<reference evidence="3 4" key="1">
    <citation type="submission" date="2016-01" db="EMBL/GenBank/DDBJ databases">
        <title>The new phylogeny of the genus Mycobacterium.</title>
        <authorList>
            <person name="Tarcisio F."/>
            <person name="Conor M."/>
            <person name="Antonella G."/>
            <person name="Elisabetta G."/>
            <person name="Giulia F.S."/>
            <person name="Sara T."/>
            <person name="Anna F."/>
            <person name="Clotilde B."/>
            <person name="Roberto B."/>
            <person name="Veronica D.S."/>
            <person name="Fabio R."/>
            <person name="Monica P."/>
            <person name="Olivier J."/>
            <person name="Enrico T."/>
            <person name="Nicola S."/>
        </authorList>
    </citation>
    <scope>NUCLEOTIDE SEQUENCE [LARGE SCALE GENOMIC DNA]</scope>
    <source>
        <strain evidence="3 4">DSM 45541</strain>
    </source>
</reference>
<dbReference type="InterPro" id="IPR003010">
    <property type="entry name" value="C-N_Hydrolase"/>
</dbReference>
<protein>
    <submittedName>
        <fullName evidence="3">Hydrolase</fullName>
    </submittedName>
</protein>
<proteinExistence type="predicted"/>
<accession>A0A1X1WSB9</accession>
<dbReference type="InterPro" id="IPR050345">
    <property type="entry name" value="Aliph_Amidase/BUP"/>
</dbReference>
<keyword evidence="1 3" id="KW-0378">Hydrolase</keyword>
<dbReference type="PROSITE" id="PS50263">
    <property type="entry name" value="CN_HYDROLASE"/>
    <property type="match status" value="1"/>
</dbReference>